<dbReference type="InterPro" id="IPR016032">
    <property type="entry name" value="Sig_transdc_resp-reg_C-effctor"/>
</dbReference>
<feature type="domain" description="HTH luxR-type" evidence="4">
    <location>
        <begin position="132"/>
        <end position="197"/>
    </location>
</feature>
<keyword evidence="6" id="KW-1185">Reference proteome</keyword>
<dbReference type="PROSITE" id="PS50043">
    <property type="entry name" value="HTH_LUXR_2"/>
    <property type="match status" value="1"/>
</dbReference>
<dbReference type="InterPro" id="IPR036388">
    <property type="entry name" value="WH-like_DNA-bd_sf"/>
</dbReference>
<evidence type="ECO:0000256" key="1">
    <source>
        <dbReference type="ARBA" id="ARBA00023015"/>
    </source>
</evidence>
<sequence length="198" mass="22332">MEHYRTIALIENDYQKRAKITNALFAGGFHVEPFEEIEEFISESKTSYIVLIHDSGDNLDKLLKLINGQAQWFPIIPYAEEAPLNSIVSAMLKGAIGYIDRLPDLDGVMDVINSNRAERQKLMENGRLRAEARAKLVLLTKREREVLKCMADGDSNKIIGMKLGISPRTVEIHRANMITKLETDSTNEALRLAAYADI</sequence>
<dbReference type="Pfam" id="PF00196">
    <property type="entry name" value="GerE"/>
    <property type="match status" value="1"/>
</dbReference>
<evidence type="ECO:0000313" key="6">
    <source>
        <dbReference type="Proteomes" id="UP001162880"/>
    </source>
</evidence>
<evidence type="ECO:0000313" key="5">
    <source>
        <dbReference type="EMBL" id="MCJ2180324.1"/>
    </source>
</evidence>
<dbReference type="PANTHER" id="PTHR44688:SF16">
    <property type="entry name" value="DNA-BINDING TRANSCRIPTIONAL ACTIVATOR DEVR_DOSR"/>
    <property type="match status" value="1"/>
</dbReference>
<keyword evidence="3" id="KW-0804">Transcription</keyword>
<dbReference type="PRINTS" id="PR00038">
    <property type="entry name" value="HTHLUXR"/>
</dbReference>
<evidence type="ECO:0000259" key="4">
    <source>
        <dbReference type="PROSITE" id="PS50043"/>
    </source>
</evidence>
<dbReference type="RefSeq" id="WP_243995756.1">
    <property type="nucleotide sequence ID" value="NZ_JALHLE010000031.1"/>
</dbReference>
<dbReference type="PANTHER" id="PTHR44688">
    <property type="entry name" value="DNA-BINDING TRANSCRIPTIONAL ACTIVATOR DEVR_DOSR"/>
    <property type="match status" value="1"/>
</dbReference>
<reference evidence="5" key="1">
    <citation type="submission" date="2022-03" db="EMBL/GenBank/DDBJ databases">
        <title>Identification of a novel bacterium isolated from mangrove sediments.</title>
        <authorList>
            <person name="Pan X."/>
        </authorList>
    </citation>
    <scope>NUCLEOTIDE SEQUENCE</scope>
    <source>
        <strain evidence="5">B2580</strain>
    </source>
</reference>
<dbReference type="PROSITE" id="PS00622">
    <property type="entry name" value="HTH_LUXR_1"/>
    <property type="match status" value="1"/>
</dbReference>
<dbReference type="InterPro" id="IPR011006">
    <property type="entry name" value="CheY-like_superfamily"/>
</dbReference>
<gene>
    <name evidence="5" type="ORF">MTR64_17265</name>
</gene>
<evidence type="ECO:0000256" key="2">
    <source>
        <dbReference type="ARBA" id="ARBA00023125"/>
    </source>
</evidence>
<dbReference type="InterPro" id="IPR000792">
    <property type="entry name" value="Tscrpt_reg_LuxR_C"/>
</dbReference>
<protein>
    <submittedName>
        <fullName evidence="5">LuxR C-terminal-related transcriptional regulator</fullName>
    </submittedName>
</protein>
<dbReference type="SMART" id="SM00421">
    <property type="entry name" value="HTH_LUXR"/>
    <property type="match status" value="1"/>
</dbReference>
<keyword evidence="2" id="KW-0238">DNA-binding</keyword>
<dbReference type="EMBL" id="JALHLE010000031">
    <property type="protein sequence ID" value="MCJ2180324.1"/>
    <property type="molecule type" value="Genomic_DNA"/>
</dbReference>
<comment type="caution">
    <text evidence="5">The sequence shown here is derived from an EMBL/GenBank/DDBJ whole genome shotgun (WGS) entry which is preliminary data.</text>
</comment>
<evidence type="ECO:0000256" key="3">
    <source>
        <dbReference type="ARBA" id="ARBA00023163"/>
    </source>
</evidence>
<dbReference type="SUPFAM" id="SSF46894">
    <property type="entry name" value="C-terminal effector domain of the bipartite response regulators"/>
    <property type="match status" value="1"/>
</dbReference>
<organism evidence="5 6">
    <name type="scientific">Novosphingobium album</name>
    <name type="common">ex Hu et al. 2023</name>
    <dbReference type="NCBI Taxonomy" id="2930093"/>
    <lineage>
        <taxon>Bacteria</taxon>
        <taxon>Pseudomonadati</taxon>
        <taxon>Pseudomonadota</taxon>
        <taxon>Alphaproteobacteria</taxon>
        <taxon>Sphingomonadales</taxon>
        <taxon>Sphingomonadaceae</taxon>
        <taxon>Novosphingobium</taxon>
    </lineage>
</organism>
<accession>A0ABT0B5Y4</accession>
<keyword evidence="1" id="KW-0805">Transcription regulation</keyword>
<dbReference type="Proteomes" id="UP001162880">
    <property type="component" value="Unassembled WGS sequence"/>
</dbReference>
<dbReference type="Gene3D" id="1.10.10.10">
    <property type="entry name" value="Winged helix-like DNA-binding domain superfamily/Winged helix DNA-binding domain"/>
    <property type="match status" value="1"/>
</dbReference>
<dbReference type="SUPFAM" id="SSF52172">
    <property type="entry name" value="CheY-like"/>
    <property type="match status" value="1"/>
</dbReference>
<name>A0ABT0B5Y4_9SPHN</name>
<dbReference type="CDD" id="cd06170">
    <property type="entry name" value="LuxR_C_like"/>
    <property type="match status" value="1"/>
</dbReference>
<proteinExistence type="predicted"/>